<keyword evidence="2" id="KW-1185">Reference proteome</keyword>
<dbReference type="STRING" id="660521.SAMN04487949_2838"/>
<gene>
    <name evidence="1" type="ORF">SAMN04487949_2838</name>
</gene>
<evidence type="ECO:0000313" key="1">
    <source>
        <dbReference type="EMBL" id="SDM91693.1"/>
    </source>
</evidence>
<dbReference type="AlphaFoldDB" id="A0A1G9X5S1"/>
<accession>A0A1G9X5S1</accession>
<protein>
    <submittedName>
        <fullName evidence="1">Uncharacterized protein</fullName>
    </submittedName>
</protein>
<reference evidence="2" key="1">
    <citation type="submission" date="2016-10" db="EMBL/GenBank/DDBJ databases">
        <authorList>
            <person name="Varghese N."/>
            <person name="Submissions S."/>
        </authorList>
    </citation>
    <scope>NUCLEOTIDE SEQUENCE [LARGE SCALE GENOMIC DNA]</scope>
    <source>
        <strain evidence="2">CGMCC 1.10119</strain>
    </source>
</reference>
<organism evidence="1 2">
    <name type="scientific">Halogranum gelatinilyticum</name>
    <dbReference type="NCBI Taxonomy" id="660521"/>
    <lineage>
        <taxon>Archaea</taxon>
        <taxon>Methanobacteriati</taxon>
        <taxon>Methanobacteriota</taxon>
        <taxon>Stenosarchaea group</taxon>
        <taxon>Halobacteria</taxon>
        <taxon>Halobacteriales</taxon>
        <taxon>Haloferacaceae</taxon>
    </lineage>
</organism>
<dbReference type="EMBL" id="FNHL01000004">
    <property type="protein sequence ID" value="SDM91693.1"/>
    <property type="molecule type" value="Genomic_DNA"/>
</dbReference>
<dbReference type="Proteomes" id="UP000199451">
    <property type="component" value="Unassembled WGS sequence"/>
</dbReference>
<sequence length="40" mass="4596">MFAPSTQFLEFIVNSVNFGVDAQYYYDDFELTEPGAARNK</sequence>
<evidence type="ECO:0000313" key="2">
    <source>
        <dbReference type="Proteomes" id="UP000199451"/>
    </source>
</evidence>
<dbReference type="RefSeq" id="WP_280140455.1">
    <property type="nucleotide sequence ID" value="NZ_FNHL01000004.1"/>
</dbReference>
<name>A0A1G9X5S1_9EURY</name>
<proteinExistence type="predicted"/>